<evidence type="ECO:0000256" key="1">
    <source>
        <dbReference type="ARBA" id="ARBA00004127"/>
    </source>
</evidence>
<keyword evidence="10" id="KW-1185">Reference proteome</keyword>
<dbReference type="InParanoid" id="A0A0C2SZ65"/>
<protein>
    <recommendedName>
        <fullName evidence="8">Major facilitator superfamily (MFS) profile domain-containing protein</fullName>
    </recommendedName>
</protein>
<dbReference type="OrthoDB" id="413079at2759"/>
<evidence type="ECO:0000313" key="10">
    <source>
        <dbReference type="Proteomes" id="UP000054549"/>
    </source>
</evidence>
<feature type="transmembrane region" description="Helical" evidence="7">
    <location>
        <begin position="106"/>
        <end position="125"/>
    </location>
</feature>
<keyword evidence="4 7" id="KW-0812">Transmembrane</keyword>
<evidence type="ECO:0000259" key="8">
    <source>
        <dbReference type="PROSITE" id="PS50850"/>
    </source>
</evidence>
<dbReference type="PANTHER" id="PTHR23514">
    <property type="entry name" value="BYPASS OF STOP CODON PROTEIN 6"/>
    <property type="match status" value="1"/>
</dbReference>
<dbReference type="GO" id="GO:0016020">
    <property type="term" value="C:membrane"/>
    <property type="evidence" value="ECO:0007669"/>
    <property type="project" value="TreeGrafter"/>
</dbReference>
<gene>
    <name evidence="9" type="ORF">M378DRAFT_187971</name>
</gene>
<dbReference type="Gene3D" id="1.20.1250.20">
    <property type="entry name" value="MFS general substrate transporter like domains"/>
    <property type="match status" value="2"/>
</dbReference>
<dbReference type="FunFam" id="1.20.1250.20:FF:000286">
    <property type="entry name" value="MFS efflux transporter"/>
    <property type="match status" value="1"/>
</dbReference>
<feature type="transmembrane region" description="Helical" evidence="7">
    <location>
        <begin position="308"/>
        <end position="324"/>
    </location>
</feature>
<evidence type="ECO:0000256" key="4">
    <source>
        <dbReference type="ARBA" id="ARBA00022692"/>
    </source>
</evidence>
<dbReference type="Pfam" id="PF07690">
    <property type="entry name" value="MFS_1"/>
    <property type="match status" value="1"/>
</dbReference>
<feature type="transmembrane region" description="Helical" evidence="7">
    <location>
        <begin position="255"/>
        <end position="274"/>
    </location>
</feature>
<dbReference type="STRING" id="946122.A0A0C2SZ65"/>
<keyword evidence="5 7" id="KW-1133">Transmembrane helix</keyword>
<feature type="transmembrane region" description="Helical" evidence="7">
    <location>
        <begin position="220"/>
        <end position="243"/>
    </location>
</feature>
<accession>A0A0C2SZ65</accession>
<dbReference type="EMBL" id="KN818315">
    <property type="protein sequence ID" value="KIL59449.1"/>
    <property type="molecule type" value="Genomic_DNA"/>
</dbReference>
<feature type="domain" description="Major facilitator superfamily (MFS) profile" evidence="8">
    <location>
        <begin position="218"/>
        <end position="399"/>
    </location>
</feature>
<proteinExistence type="inferred from homology"/>
<keyword evidence="3" id="KW-0813">Transport</keyword>
<evidence type="ECO:0000313" key="9">
    <source>
        <dbReference type="EMBL" id="KIL59449.1"/>
    </source>
</evidence>
<evidence type="ECO:0000256" key="5">
    <source>
        <dbReference type="ARBA" id="ARBA00022989"/>
    </source>
</evidence>
<comment type="subcellular location">
    <subcellularLocation>
        <location evidence="1">Endomembrane system</location>
        <topology evidence="1">Multi-pass membrane protein</topology>
    </subcellularLocation>
</comment>
<dbReference type="GO" id="GO:0022857">
    <property type="term" value="F:transmembrane transporter activity"/>
    <property type="evidence" value="ECO:0007669"/>
    <property type="project" value="InterPro"/>
</dbReference>
<feature type="transmembrane region" description="Helical" evidence="7">
    <location>
        <begin position="162"/>
        <end position="182"/>
    </location>
</feature>
<evidence type="ECO:0000256" key="3">
    <source>
        <dbReference type="ARBA" id="ARBA00022448"/>
    </source>
</evidence>
<name>A0A0C2SZ65_AMAMK</name>
<sequence length="399" mass="43181">MTKKQIATGRVQFLTLCWGIGLVGWNDGSTGPLLLRIQNYYHVSYIVVSLLFVFACIGFIIGALLIVPLTNRLGLGKVRGSICPIVAYSLQAATLPFPVYVMSFTLNGIGMALLDALSNGFVAALKRNANTKMGILHAAYGLGAFCSPLVATQFAQLPHWSYHYLVSLGIAFVNLIIMIFVFRFRTQDELLAQIGQASTLQSTSDDSTFSQIIHSKTVHFLALFLLVYVGVEVTIGGWIVSFIVTVRDGGPSSGYISAGFFGGLTLGRVILLWVNKKVGERRVIFIYAVLAIGFELLVWFVPSLIGDAVAISIIGLLLGPMYPITMNHSGRVLPPWILTGAIGWLAGVGQAGSAMLPFITGAVAQKWGIRSLQPLLVVMMTIMVILWALVPSQAVRRSD</sequence>
<dbReference type="SUPFAM" id="SSF103473">
    <property type="entry name" value="MFS general substrate transporter"/>
    <property type="match status" value="1"/>
</dbReference>
<feature type="transmembrane region" description="Helical" evidence="7">
    <location>
        <begin position="283"/>
        <end position="302"/>
    </location>
</feature>
<dbReference type="AlphaFoldDB" id="A0A0C2SZ65"/>
<feature type="transmembrane region" description="Helical" evidence="7">
    <location>
        <begin position="45"/>
        <end position="69"/>
    </location>
</feature>
<comment type="similarity">
    <text evidence="2">Belongs to the major facilitator superfamily.</text>
</comment>
<reference evidence="9 10" key="1">
    <citation type="submission" date="2014-04" db="EMBL/GenBank/DDBJ databases">
        <title>Evolutionary Origins and Diversification of the Mycorrhizal Mutualists.</title>
        <authorList>
            <consortium name="DOE Joint Genome Institute"/>
            <consortium name="Mycorrhizal Genomics Consortium"/>
            <person name="Kohler A."/>
            <person name="Kuo A."/>
            <person name="Nagy L.G."/>
            <person name="Floudas D."/>
            <person name="Copeland A."/>
            <person name="Barry K.W."/>
            <person name="Cichocki N."/>
            <person name="Veneault-Fourrey C."/>
            <person name="LaButti K."/>
            <person name="Lindquist E.A."/>
            <person name="Lipzen A."/>
            <person name="Lundell T."/>
            <person name="Morin E."/>
            <person name="Murat C."/>
            <person name="Riley R."/>
            <person name="Ohm R."/>
            <person name="Sun H."/>
            <person name="Tunlid A."/>
            <person name="Henrissat B."/>
            <person name="Grigoriev I.V."/>
            <person name="Hibbett D.S."/>
            <person name="Martin F."/>
        </authorList>
    </citation>
    <scope>NUCLEOTIDE SEQUENCE [LARGE SCALE GENOMIC DNA]</scope>
    <source>
        <strain evidence="9 10">Koide BX008</strain>
    </source>
</reference>
<evidence type="ECO:0000256" key="7">
    <source>
        <dbReference type="SAM" id="Phobius"/>
    </source>
</evidence>
<dbReference type="PROSITE" id="PS50850">
    <property type="entry name" value="MFS"/>
    <property type="match status" value="1"/>
</dbReference>
<dbReference type="InterPro" id="IPR036259">
    <property type="entry name" value="MFS_trans_sf"/>
</dbReference>
<dbReference type="InterPro" id="IPR020846">
    <property type="entry name" value="MFS_dom"/>
</dbReference>
<dbReference type="InterPro" id="IPR011701">
    <property type="entry name" value="MFS"/>
</dbReference>
<feature type="transmembrane region" description="Helical" evidence="7">
    <location>
        <begin position="137"/>
        <end position="156"/>
    </location>
</feature>
<evidence type="ECO:0000256" key="2">
    <source>
        <dbReference type="ARBA" id="ARBA00008335"/>
    </source>
</evidence>
<dbReference type="PANTHER" id="PTHR23514:SF3">
    <property type="entry name" value="BYPASS OF STOP CODON PROTEIN 6"/>
    <property type="match status" value="1"/>
</dbReference>
<dbReference type="Proteomes" id="UP000054549">
    <property type="component" value="Unassembled WGS sequence"/>
</dbReference>
<feature type="transmembrane region" description="Helical" evidence="7">
    <location>
        <begin position="371"/>
        <end position="390"/>
    </location>
</feature>
<feature type="transmembrane region" description="Helical" evidence="7">
    <location>
        <begin position="336"/>
        <end position="359"/>
    </location>
</feature>
<organism evidence="9 10">
    <name type="scientific">Amanita muscaria (strain Koide BX008)</name>
    <dbReference type="NCBI Taxonomy" id="946122"/>
    <lineage>
        <taxon>Eukaryota</taxon>
        <taxon>Fungi</taxon>
        <taxon>Dikarya</taxon>
        <taxon>Basidiomycota</taxon>
        <taxon>Agaricomycotina</taxon>
        <taxon>Agaricomycetes</taxon>
        <taxon>Agaricomycetidae</taxon>
        <taxon>Agaricales</taxon>
        <taxon>Pluteineae</taxon>
        <taxon>Amanitaceae</taxon>
        <taxon>Amanita</taxon>
    </lineage>
</organism>
<dbReference type="HOGENOM" id="CLU_021993_6_0_1"/>
<keyword evidence="6 7" id="KW-0472">Membrane</keyword>
<evidence type="ECO:0000256" key="6">
    <source>
        <dbReference type="ARBA" id="ARBA00023136"/>
    </source>
</evidence>
<dbReference type="InterPro" id="IPR051788">
    <property type="entry name" value="MFS_Transporter"/>
</dbReference>
<dbReference type="GO" id="GO:0012505">
    <property type="term" value="C:endomembrane system"/>
    <property type="evidence" value="ECO:0007669"/>
    <property type="project" value="UniProtKB-SubCell"/>
</dbReference>